<protein>
    <recommendedName>
        <fullName evidence="5 9">Molybdopterin molybdenumtransferase</fullName>
        <ecNumber evidence="4 9">2.10.1.1</ecNumber>
    </recommendedName>
</protein>
<organism evidence="11 12">
    <name type="scientific">Ectobacillus funiculus</name>
    <dbReference type="NCBI Taxonomy" id="137993"/>
    <lineage>
        <taxon>Bacteria</taxon>
        <taxon>Bacillati</taxon>
        <taxon>Bacillota</taxon>
        <taxon>Bacilli</taxon>
        <taxon>Bacillales</taxon>
        <taxon>Bacillaceae</taxon>
        <taxon>Ectobacillus</taxon>
    </lineage>
</organism>
<dbReference type="NCBIfam" id="NF045515">
    <property type="entry name" value="Glp_gephyrin"/>
    <property type="match status" value="1"/>
</dbReference>
<dbReference type="SMART" id="SM00852">
    <property type="entry name" value="MoCF_biosynth"/>
    <property type="match status" value="1"/>
</dbReference>
<dbReference type="CDD" id="cd00887">
    <property type="entry name" value="MoeA"/>
    <property type="match status" value="1"/>
</dbReference>
<feature type="domain" description="MoaB/Mog" evidence="10">
    <location>
        <begin position="189"/>
        <end position="327"/>
    </location>
</feature>
<dbReference type="Gene3D" id="2.170.190.11">
    <property type="entry name" value="Molybdopterin biosynthesis moea protein, domain 3"/>
    <property type="match status" value="1"/>
</dbReference>
<keyword evidence="7 9" id="KW-0501">Molybdenum cofactor biosynthesis</keyword>
<comment type="caution">
    <text evidence="11">The sequence shown here is derived from an EMBL/GenBank/DDBJ whole genome shotgun (WGS) entry which is preliminary data.</text>
</comment>
<dbReference type="InterPro" id="IPR005110">
    <property type="entry name" value="MoeA_linker/N"/>
</dbReference>
<dbReference type="RefSeq" id="WP_379949438.1">
    <property type="nucleotide sequence ID" value="NZ_JBHMAF010000061.1"/>
</dbReference>
<dbReference type="Pfam" id="PF00994">
    <property type="entry name" value="MoCF_biosynth"/>
    <property type="match status" value="1"/>
</dbReference>
<sequence length="421" mass="46210">MIERRIPIQVSEAVERVMAFACQGEVEEIPIEKAYGRYLGEDVISDHDVPPFDRSPYDGFAIHAEDSKTARNDQPVEFEVIEEIGAGYVASKEVKPFQAVRIMTGAQMPAQCDAVVMLELTKEYEKDGKKYMAIKRSFQSGDNVSFKGEDTKKGNVLVPKGTYINPGVQALLATFGYANIKVAKKPIIGIYATGTELLDVHEQLQPEKIRNSNAHMVQAQIERAGATPIYAGKLIDDFEACYEAISKVLEDVDILVTTGGVSVGDFDYLPAIYEQLGAKVLFNKIAMRPGSVTTVAELNGKLLFGLSGNPSACYVGFELLVRPVIKRLLHSTKPHVKKARAVLQADFPKANPFTRFVRGYVSYSENGLEITPIGLDKSNVVSSLASVNGLMILPGGTRGFRQGTKVDVLLLEDIEGSEWPW</sequence>
<evidence type="ECO:0000256" key="7">
    <source>
        <dbReference type="ARBA" id="ARBA00023150"/>
    </source>
</evidence>
<dbReference type="PANTHER" id="PTHR10192:SF5">
    <property type="entry name" value="GEPHYRIN"/>
    <property type="match status" value="1"/>
</dbReference>
<keyword evidence="9" id="KW-0460">Magnesium</keyword>
<evidence type="ECO:0000256" key="3">
    <source>
        <dbReference type="ARBA" id="ARBA00010763"/>
    </source>
</evidence>
<evidence type="ECO:0000256" key="5">
    <source>
        <dbReference type="ARBA" id="ARBA00021108"/>
    </source>
</evidence>
<dbReference type="InterPro" id="IPR036425">
    <property type="entry name" value="MoaB/Mog-like_dom_sf"/>
</dbReference>
<dbReference type="EMBL" id="JBHMAF010000061">
    <property type="protein sequence ID" value="MFB9759139.1"/>
    <property type="molecule type" value="Genomic_DNA"/>
</dbReference>
<dbReference type="InterPro" id="IPR001453">
    <property type="entry name" value="MoaB/Mog_dom"/>
</dbReference>
<dbReference type="SUPFAM" id="SSF63882">
    <property type="entry name" value="MoeA N-terminal region -like"/>
    <property type="match status" value="1"/>
</dbReference>
<dbReference type="Proteomes" id="UP001589609">
    <property type="component" value="Unassembled WGS sequence"/>
</dbReference>
<comment type="similarity">
    <text evidence="3 9">Belongs to the MoeA family.</text>
</comment>
<keyword evidence="9" id="KW-0808">Transferase</keyword>
<evidence type="ECO:0000313" key="12">
    <source>
        <dbReference type="Proteomes" id="UP001589609"/>
    </source>
</evidence>
<dbReference type="InterPro" id="IPR036135">
    <property type="entry name" value="MoeA_linker/N_sf"/>
</dbReference>
<evidence type="ECO:0000259" key="10">
    <source>
        <dbReference type="SMART" id="SM00852"/>
    </source>
</evidence>
<evidence type="ECO:0000256" key="8">
    <source>
        <dbReference type="ARBA" id="ARBA00047317"/>
    </source>
</evidence>
<evidence type="ECO:0000256" key="4">
    <source>
        <dbReference type="ARBA" id="ARBA00013269"/>
    </source>
</evidence>
<dbReference type="Gene3D" id="3.90.105.10">
    <property type="entry name" value="Molybdopterin biosynthesis moea protein, domain 2"/>
    <property type="match status" value="1"/>
</dbReference>
<proteinExistence type="inferred from homology"/>
<evidence type="ECO:0000256" key="6">
    <source>
        <dbReference type="ARBA" id="ARBA00022505"/>
    </source>
</evidence>
<dbReference type="InterPro" id="IPR005111">
    <property type="entry name" value="MoeA_C_domain_IV"/>
</dbReference>
<keyword evidence="12" id="KW-1185">Reference proteome</keyword>
<gene>
    <name evidence="11" type="primary">glp</name>
    <name evidence="11" type="ORF">ACFFMS_11840</name>
</gene>
<dbReference type="PANTHER" id="PTHR10192">
    <property type="entry name" value="MOLYBDOPTERIN BIOSYNTHESIS PROTEIN"/>
    <property type="match status" value="1"/>
</dbReference>
<dbReference type="Gene3D" id="2.40.340.10">
    <property type="entry name" value="MoeA, C-terminal, domain IV"/>
    <property type="match status" value="1"/>
</dbReference>
<keyword evidence="9" id="KW-0479">Metal-binding</keyword>
<comment type="function">
    <text evidence="1 9">Catalyzes the insertion of molybdate into adenylated molybdopterin with the concomitant release of AMP.</text>
</comment>
<accession>A0ABV5WET8</accession>
<comment type="pathway">
    <text evidence="2 9">Cofactor biosynthesis; molybdopterin biosynthesis.</text>
</comment>
<evidence type="ECO:0000256" key="9">
    <source>
        <dbReference type="RuleBase" id="RU365090"/>
    </source>
</evidence>
<evidence type="ECO:0000313" key="11">
    <source>
        <dbReference type="EMBL" id="MFB9759139.1"/>
    </source>
</evidence>
<keyword evidence="6 9" id="KW-0500">Molybdenum</keyword>
<dbReference type="Gene3D" id="3.40.980.10">
    <property type="entry name" value="MoaB/Mog-like domain"/>
    <property type="match status" value="1"/>
</dbReference>
<dbReference type="Pfam" id="PF03454">
    <property type="entry name" value="MoeA_C"/>
    <property type="match status" value="1"/>
</dbReference>
<evidence type="ECO:0000256" key="2">
    <source>
        <dbReference type="ARBA" id="ARBA00005046"/>
    </source>
</evidence>
<dbReference type="SUPFAM" id="SSF53218">
    <property type="entry name" value="Molybdenum cofactor biosynthesis proteins"/>
    <property type="match status" value="1"/>
</dbReference>
<comment type="cofactor">
    <cofactor evidence="9">
        <name>Mg(2+)</name>
        <dbReference type="ChEBI" id="CHEBI:18420"/>
    </cofactor>
</comment>
<dbReference type="SUPFAM" id="SSF63867">
    <property type="entry name" value="MoeA C-terminal domain-like"/>
    <property type="match status" value="1"/>
</dbReference>
<name>A0ABV5WET8_9BACI</name>
<reference evidence="11 12" key="1">
    <citation type="submission" date="2024-09" db="EMBL/GenBank/DDBJ databases">
        <authorList>
            <person name="Sun Q."/>
            <person name="Mori K."/>
        </authorList>
    </citation>
    <scope>NUCLEOTIDE SEQUENCE [LARGE SCALE GENOMIC DNA]</scope>
    <source>
        <strain evidence="11 12">JCM 11201</strain>
    </source>
</reference>
<evidence type="ECO:0000256" key="1">
    <source>
        <dbReference type="ARBA" id="ARBA00002901"/>
    </source>
</evidence>
<dbReference type="InterPro" id="IPR036688">
    <property type="entry name" value="MoeA_C_domain_IV_sf"/>
</dbReference>
<dbReference type="InterPro" id="IPR038987">
    <property type="entry name" value="MoeA-like"/>
</dbReference>
<comment type="catalytic activity">
    <reaction evidence="8">
        <text>adenylyl-molybdopterin + molybdate = Mo-molybdopterin + AMP + H(+)</text>
        <dbReference type="Rhea" id="RHEA:35047"/>
        <dbReference type="ChEBI" id="CHEBI:15378"/>
        <dbReference type="ChEBI" id="CHEBI:36264"/>
        <dbReference type="ChEBI" id="CHEBI:62727"/>
        <dbReference type="ChEBI" id="CHEBI:71302"/>
        <dbReference type="ChEBI" id="CHEBI:456215"/>
        <dbReference type="EC" id="2.10.1.1"/>
    </reaction>
</comment>
<dbReference type="Pfam" id="PF03453">
    <property type="entry name" value="MoeA_N"/>
    <property type="match status" value="1"/>
</dbReference>
<dbReference type="EC" id="2.10.1.1" evidence="4 9"/>
<dbReference type="NCBIfam" id="TIGR00177">
    <property type="entry name" value="molyb_syn"/>
    <property type="match status" value="1"/>
</dbReference>